<evidence type="ECO:0000313" key="7">
    <source>
        <dbReference type="Proteomes" id="UP000432715"/>
    </source>
</evidence>
<reference evidence="6 7" key="1">
    <citation type="submission" date="2019-10" db="EMBL/GenBank/DDBJ databases">
        <title>Alkaliphilus serpentinus sp. nov. and Alkaliphilus pronyensis sp. nov., two novel anaerobic alkaliphilic species isolated from the serpentinized-hosted hydrothermal field of the Prony Bay (New Caledonia).</title>
        <authorList>
            <person name="Postec A."/>
        </authorList>
    </citation>
    <scope>NUCLEOTIDE SEQUENCE [LARGE SCALE GENOMIC DNA]</scope>
    <source>
        <strain evidence="6 7">LacV</strain>
    </source>
</reference>
<dbReference type="CDD" id="cd00635">
    <property type="entry name" value="PLPDE_III_YBL036c_like"/>
    <property type="match status" value="1"/>
</dbReference>
<sequence length="222" mass="25011">MSIGLNIEKINKAIESSASNFSRNVTLVAVTKTVSVDKIKEAIDLGVTDVGENRVQELVKKYELIGNKVKWHLIGHLQRNKVKYIVDKVDLIHSLDSYELALEIEKRASKIKREISCLVEVNISGEESKYGLNPSEVKPLLEKLDTLSFVKVEGLMTMAPYVENPEEVRKYFRALRQLSEDIKQLAFNNVSMKYLSMGMSNDYEVALEEGANIVRVGSAIFS</sequence>
<evidence type="ECO:0000313" key="6">
    <source>
        <dbReference type="EMBL" id="KAB3535277.1"/>
    </source>
</evidence>
<dbReference type="SUPFAM" id="SSF51419">
    <property type="entry name" value="PLP-binding barrel"/>
    <property type="match status" value="1"/>
</dbReference>
<comment type="cofactor">
    <cofactor evidence="3">
        <name>pyridoxal 5'-phosphate</name>
        <dbReference type="ChEBI" id="CHEBI:597326"/>
    </cofactor>
</comment>
<dbReference type="PIRSF" id="PIRSF004848">
    <property type="entry name" value="YBL036c_PLPDEIII"/>
    <property type="match status" value="1"/>
</dbReference>
<evidence type="ECO:0000256" key="3">
    <source>
        <dbReference type="PIRSR" id="PIRSR004848-1"/>
    </source>
</evidence>
<dbReference type="AlphaFoldDB" id="A0A6I0F058"/>
<keyword evidence="7" id="KW-1185">Reference proteome</keyword>
<dbReference type="InterPro" id="IPR011078">
    <property type="entry name" value="PyrdxlP_homeostasis"/>
</dbReference>
<name>A0A6I0F058_9FIRM</name>
<dbReference type="OrthoDB" id="9804072at2"/>
<dbReference type="GO" id="GO:0030170">
    <property type="term" value="F:pyridoxal phosphate binding"/>
    <property type="evidence" value="ECO:0007669"/>
    <property type="project" value="UniProtKB-UniRule"/>
</dbReference>
<comment type="similarity">
    <text evidence="2 4">Belongs to the pyridoxal phosphate-binding protein YggS/PROSC family.</text>
</comment>
<feature type="domain" description="Alanine racemase N-terminal" evidence="5">
    <location>
        <begin position="17"/>
        <end position="221"/>
    </location>
</feature>
<protein>
    <recommendedName>
        <fullName evidence="2">Pyridoxal phosphate homeostasis protein</fullName>
        <shortName evidence="2">PLP homeostasis protein</shortName>
    </recommendedName>
</protein>
<dbReference type="PANTHER" id="PTHR10146:SF14">
    <property type="entry name" value="PYRIDOXAL PHOSPHATE HOMEOSTASIS PROTEIN"/>
    <property type="match status" value="1"/>
</dbReference>
<accession>A0A6I0F058</accession>
<gene>
    <name evidence="6" type="ORF">F8154_07500</name>
</gene>
<comment type="caution">
    <text evidence="6">The sequence shown here is derived from an EMBL/GenBank/DDBJ whole genome shotgun (WGS) entry which is preliminary data.</text>
</comment>
<dbReference type="FunFam" id="3.20.20.10:FF:000018">
    <property type="entry name" value="Pyridoxal phosphate homeostasis protein"/>
    <property type="match status" value="1"/>
</dbReference>
<dbReference type="PANTHER" id="PTHR10146">
    <property type="entry name" value="PROLINE SYNTHETASE CO-TRANSCRIBED BACTERIAL HOMOLOG PROTEIN"/>
    <property type="match status" value="1"/>
</dbReference>
<dbReference type="InterPro" id="IPR001608">
    <property type="entry name" value="Ala_racemase_N"/>
</dbReference>
<organism evidence="6 7">
    <name type="scientific">Alkaliphilus pronyensis</name>
    <dbReference type="NCBI Taxonomy" id="1482732"/>
    <lineage>
        <taxon>Bacteria</taxon>
        <taxon>Bacillati</taxon>
        <taxon>Bacillota</taxon>
        <taxon>Clostridia</taxon>
        <taxon>Peptostreptococcales</taxon>
        <taxon>Natronincolaceae</taxon>
        <taxon>Alkaliphilus</taxon>
    </lineage>
</organism>
<dbReference type="Gene3D" id="3.20.20.10">
    <property type="entry name" value="Alanine racemase"/>
    <property type="match status" value="1"/>
</dbReference>
<comment type="function">
    <text evidence="2">Pyridoxal 5'-phosphate (PLP)-binding protein, which is involved in PLP homeostasis.</text>
</comment>
<evidence type="ECO:0000256" key="2">
    <source>
        <dbReference type="HAMAP-Rule" id="MF_02087"/>
    </source>
</evidence>
<dbReference type="HAMAP" id="MF_02087">
    <property type="entry name" value="PLP_homeostasis"/>
    <property type="match status" value="1"/>
</dbReference>
<evidence type="ECO:0000259" key="5">
    <source>
        <dbReference type="Pfam" id="PF01168"/>
    </source>
</evidence>
<dbReference type="Proteomes" id="UP000432715">
    <property type="component" value="Unassembled WGS sequence"/>
</dbReference>
<keyword evidence="1 2" id="KW-0663">Pyridoxal phosphate</keyword>
<evidence type="ECO:0000256" key="4">
    <source>
        <dbReference type="RuleBase" id="RU004514"/>
    </source>
</evidence>
<dbReference type="NCBIfam" id="TIGR00044">
    <property type="entry name" value="YggS family pyridoxal phosphate-dependent enzyme"/>
    <property type="match status" value="1"/>
</dbReference>
<feature type="modified residue" description="N6-(pyridoxal phosphate)lysine" evidence="2 3">
    <location>
        <position position="32"/>
    </location>
</feature>
<proteinExistence type="inferred from homology"/>
<dbReference type="EMBL" id="WBZC01000023">
    <property type="protein sequence ID" value="KAB3535277.1"/>
    <property type="molecule type" value="Genomic_DNA"/>
</dbReference>
<dbReference type="Pfam" id="PF01168">
    <property type="entry name" value="Ala_racemase_N"/>
    <property type="match status" value="1"/>
</dbReference>
<dbReference type="InterPro" id="IPR029066">
    <property type="entry name" value="PLP-binding_barrel"/>
</dbReference>
<evidence type="ECO:0000256" key="1">
    <source>
        <dbReference type="ARBA" id="ARBA00022898"/>
    </source>
</evidence>